<organism evidence="2 3">
    <name type="scientific">Sinosporangium album</name>
    <dbReference type="NCBI Taxonomy" id="504805"/>
    <lineage>
        <taxon>Bacteria</taxon>
        <taxon>Bacillati</taxon>
        <taxon>Actinomycetota</taxon>
        <taxon>Actinomycetes</taxon>
        <taxon>Streptosporangiales</taxon>
        <taxon>Streptosporangiaceae</taxon>
        <taxon>Sinosporangium</taxon>
    </lineage>
</organism>
<dbReference type="RefSeq" id="WP_176955600.1">
    <property type="nucleotide sequence ID" value="NZ_FNCN01000024.1"/>
</dbReference>
<accession>A0A1G8FRD0</accession>
<protein>
    <submittedName>
        <fullName evidence="2">Uncharacterized protein</fullName>
    </submittedName>
</protein>
<reference evidence="2 3" key="1">
    <citation type="submission" date="2016-10" db="EMBL/GenBank/DDBJ databases">
        <authorList>
            <person name="de Groot N.N."/>
        </authorList>
    </citation>
    <scope>NUCLEOTIDE SEQUENCE [LARGE SCALE GENOMIC DNA]</scope>
    <source>
        <strain evidence="2 3">CPCC 201354</strain>
    </source>
</reference>
<dbReference type="Proteomes" id="UP000198923">
    <property type="component" value="Unassembled WGS sequence"/>
</dbReference>
<dbReference type="AlphaFoldDB" id="A0A1G8FRD0"/>
<sequence length="56" mass="5833">MTPRILMAGVALALAAVVMPSGDDVDDIVYQAGSSDPATVNVQAIVDRLNLYLLTS</sequence>
<dbReference type="STRING" id="504805.SAMN05421505_12453"/>
<keyword evidence="1" id="KW-0732">Signal</keyword>
<evidence type="ECO:0000313" key="2">
    <source>
        <dbReference type="EMBL" id="SDH84679.1"/>
    </source>
</evidence>
<dbReference type="EMBL" id="FNCN01000024">
    <property type="protein sequence ID" value="SDH84679.1"/>
    <property type="molecule type" value="Genomic_DNA"/>
</dbReference>
<evidence type="ECO:0000313" key="3">
    <source>
        <dbReference type="Proteomes" id="UP000198923"/>
    </source>
</evidence>
<name>A0A1G8FRD0_9ACTN</name>
<evidence type="ECO:0000256" key="1">
    <source>
        <dbReference type="SAM" id="SignalP"/>
    </source>
</evidence>
<keyword evidence="3" id="KW-1185">Reference proteome</keyword>
<proteinExistence type="predicted"/>
<feature type="chain" id="PRO_5038675880" evidence="1">
    <location>
        <begin position="16"/>
        <end position="56"/>
    </location>
</feature>
<gene>
    <name evidence="2" type="ORF">SAMN05421505_12453</name>
</gene>
<feature type="signal peptide" evidence="1">
    <location>
        <begin position="1"/>
        <end position="15"/>
    </location>
</feature>